<reference evidence="2 3" key="1">
    <citation type="journal article" date="2019" name="Nat. Plants">
        <title>Genome sequencing of Musa balbisiana reveals subgenome evolution and function divergence in polyploid bananas.</title>
        <authorList>
            <person name="Yao X."/>
        </authorList>
    </citation>
    <scope>NUCLEOTIDE SEQUENCE [LARGE SCALE GENOMIC DNA]</scope>
    <source>
        <strain evidence="3">cv. DH-PKW</strain>
        <tissue evidence="2">Leaves</tissue>
    </source>
</reference>
<proteinExistence type="predicted"/>
<gene>
    <name evidence="2" type="ORF">C4D60_Mb02t10660</name>
</gene>
<accession>A0A4S8IC31</accession>
<name>A0A4S8IC31_MUSBA</name>
<comment type="caution">
    <text evidence="2">The sequence shown here is derived from an EMBL/GenBank/DDBJ whole genome shotgun (WGS) entry which is preliminary data.</text>
</comment>
<dbReference type="Proteomes" id="UP000317650">
    <property type="component" value="Chromosome 2"/>
</dbReference>
<evidence type="ECO:0000256" key="1">
    <source>
        <dbReference type="SAM" id="MobiDB-lite"/>
    </source>
</evidence>
<dbReference type="EMBL" id="PYDT01000011">
    <property type="protein sequence ID" value="THU44752.1"/>
    <property type="molecule type" value="Genomic_DNA"/>
</dbReference>
<evidence type="ECO:0000313" key="3">
    <source>
        <dbReference type="Proteomes" id="UP000317650"/>
    </source>
</evidence>
<organism evidence="2 3">
    <name type="scientific">Musa balbisiana</name>
    <name type="common">Banana</name>
    <dbReference type="NCBI Taxonomy" id="52838"/>
    <lineage>
        <taxon>Eukaryota</taxon>
        <taxon>Viridiplantae</taxon>
        <taxon>Streptophyta</taxon>
        <taxon>Embryophyta</taxon>
        <taxon>Tracheophyta</taxon>
        <taxon>Spermatophyta</taxon>
        <taxon>Magnoliopsida</taxon>
        <taxon>Liliopsida</taxon>
        <taxon>Zingiberales</taxon>
        <taxon>Musaceae</taxon>
        <taxon>Musa</taxon>
    </lineage>
</organism>
<feature type="compositionally biased region" description="Basic and acidic residues" evidence="1">
    <location>
        <begin position="110"/>
        <end position="122"/>
    </location>
</feature>
<evidence type="ECO:0000313" key="2">
    <source>
        <dbReference type="EMBL" id="THU44752.1"/>
    </source>
</evidence>
<feature type="region of interest" description="Disordered" evidence="1">
    <location>
        <begin position="53"/>
        <end position="122"/>
    </location>
</feature>
<protein>
    <submittedName>
        <fullName evidence="2">Uncharacterized protein</fullName>
    </submittedName>
</protein>
<dbReference type="AlphaFoldDB" id="A0A4S8IC31"/>
<sequence>MTVEQPPSAVLSCRCKQLLVSFVVGVISFLTHNLRDSRSRYLVLLTAANKEHQGDGCCREGTSSSHRSHQDHTTSARDTIGPSRTVKCSGDISLASRNASDAQVDEAEEETRKRATGESLKR</sequence>
<keyword evidence="3" id="KW-1185">Reference proteome</keyword>